<evidence type="ECO:0000313" key="3">
    <source>
        <dbReference type="Proteomes" id="UP000324897"/>
    </source>
</evidence>
<feature type="compositionally biased region" description="Basic and acidic residues" evidence="1">
    <location>
        <begin position="79"/>
        <end position="97"/>
    </location>
</feature>
<dbReference type="InterPro" id="IPR027973">
    <property type="entry name" value="FSAF1-like"/>
</dbReference>
<evidence type="ECO:0000313" key="2">
    <source>
        <dbReference type="EMBL" id="TVU22953.1"/>
    </source>
</evidence>
<name>A0A5J9UGU3_9POAL</name>
<dbReference type="EMBL" id="RWGY01000026">
    <property type="protein sequence ID" value="TVU22953.1"/>
    <property type="molecule type" value="Genomic_DNA"/>
</dbReference>
<dbReference type="InterPro" id="IPR053030">
    <property type="entry name" value="Ribosomal_biogenesis_FAF1-like"/>
</dbReference>
<sequence length="304" mass="34046">MTERLLRSKRMMELLLRTGRAVTCSLLCSTAHCLLGPYRKKFPSKKEPAHKPNSEPPPLPAALVDSHRFSPAASPLRRQHLDAVGEYKGGDNGEGRPKPTPANAPAEVVFDPSATGSRKPRRPGAPAASSEWHNFMGSSLSDMYRKPVVEKSADTSDDEPDIDIQKLLKDVELFGASTYKERKKIENRRVVELGGKAVKKHRTPLSVAKPALKNQKKRELRKTEEEKLLGIFRKRDNKNNKPQKTRPEDRVLRATEGHFKNGILNVKHLMGPPKSSNRDAPEPKMRKGGKKGKGKQKGGRRKRR</sequence>
<reference evidence="2 3" key="1">
    <citation type="journal article" date="2019" name="Sci. Rep.">
        <title>A high-quality genome of Eragrostis curvula grass provides insights into Poaceae evolution and supports new strategies to enhance forage quality.</title>
        <authorList>
            <person name="Carballo J."/>
            <person name="Santos B.A.C.M."/>
            <person name="Zappacosta D."/>
            <person name="Garbus I."/>
            <person name="Selva J.P."/>
            <person name="Gallo C.A."/>
            <person name="Diaz A."/>
            <person name="Albertini E."/>
            <person name="Caccamo M."/>
            <person name="Echenique V."/>
        </authorList>
    </citation>
    <scope>NUCLEOTIDE SEQUENCE [LARGE SCALE GENOMIC DNA]</scope>
    <source>
        <strain evidence="3">cv. Victoria</strain>
        <tissue evidence="2">Leaf</tissue>
    </source>
</reference>
<dbReference type="Pfam" id="PF15375">
    <property type="entry name" value="FSAF1"/>
    <property type="match status" value="1"/>
</dbReference>
<dbReference type="Gramene" id="TVU22953">
    <property type="protein sequence ID" value="TVU22953"/>
    <property type="gene ID" value="EJB05_32675"/>
</dbReference>
<feature type="compositionally biased region" description="Basic and acidic residues" evidence="1">
    <location>
        <begin position="276"/>
        <end position="285"/>
    </location>
</feature>
<organism evidence="2 3">
    <name type="scientific">Eragrostis curvula</name>
    <name type="common">weeping love grass</name>
    <dbReference type="NCBI Taxonomy" id="38414"/>
    <lineage>
        <taxon>Eukaryota</taxon>
        <taxon>Viridiplantae</taxon>
        <taxon>Streptophyta</taxon>
        <taxon>Embryophyta</taxon>
        <taxon>Tracheophyta</taxon>
        <taxon>Spermatophyta</taxon>
        <taxon>Magnoliopsida</taxon>
        <taxon>Liliopsida</taxon>
        <taxon>Poales</taxon>
        <taxon>Poaceae</taxon>
        <taxon>PACMAD clade</taxon>
        <taxon>Chloridoideae</taxon>
        <taxon>Eragrostideae</taxon>
        <taxon>Eragrostidinae</taxon>
        <taxon>Eragrostis</taxon>
    </lineage>
</organism>
<feature type="compositionally biased region" description="Basic and acidic residues" evidence="1">
    <location>
        <begin position="143"/>
        <end position="154"/>
    </location>
</feature>
<dbReference type="GO" id="GO:0005730">
    <property type="term" value="C:nucleolus"/>
    <property type="evidence" value="ECO:0007669"/>
    <property type="project" value="TreeGrafter"/>
</dbReference>
<dbReference type="GO" id="GO:0000462">
    <property type="term" value="P:maturation of SSU-rRNA from tricistronic rRNA transcript (SSU-rRNA, 5.8S rRNA, LSU-rRNA)"/>
    <property type="evidence" value="ECO:0007669"/>
    <property type="project" value="TreeGrafter"/>
</dbReference>
<dbReference type="PANTHER" id="PTHR28096:SF1">
    <property type="entry name" value="PROTEIN FAF1"/>
    <property type="match status" value="1"/>
</dbReference>
<feature type="non-terminal residue" evidence="2">
    <location>
        <position position="1"/>
    </location>
</feature>
<dbReference type="Proteomes" id="UP000324897">
    <property type="component" value="Unassembled WGS sequence"/>
</dbReference>
<feature type="compositionally biased region" description="Basic and acidic residues" evidence="1">
    <location>
        <begin position="44"/>
        <end position="53"/>
    </location>
</feature>
<gene>
    <name evidence="2" type="ORF">EJB05_32675</name>
</gene>
<accession>A0A5J9UGU3</accession>
<dbReference type="PANTHER" id="PTHR28096">
    <property type="entry name" value="PROTEIN FAF1"/>
    <property type="match status" value="1"/>
</dbReference>
<dbReference type="AlphaFoldDB" id="A0A5J9UGU3"/>
<protein>
    <submittedName>
        <fullName evidence="2">Uncharacterized protein</fullName>
    </submittedName>
</protein>
<feature type="region of interest" description="Disordered" evidence="1">
    <location>
        <begin position="201"/>
        <end position="304"/>
    </location>
</feature>
<keyword evidence="3" id="KW-1185">Reference proteome</keyword>
<dbReference type="OrthoDB" id="5556956at2759"/>
<feature type="region of interest" description="Disordered" evidence="1">
    <location>
        <begin position="43"/>
        <end position="161"/>
    </location>
</feature>
<feature type="compositionally biased region" description="Basic and acidic residues" evidence="1">
    <location>
        <begin position="221"/>
        <end position="259"/>
    </location>
</feature>
<proteinExistence type="predicted"/>
<evidence type="ECO:0000256" key="1">
    <source>
        <dbReference type="SAM" id="MobiDB-lite"/>
    </source>
</evidence>
<feature type="compositionally biased region" description="Basic residues" evidence="1">
    <location>
        <begin position="286"/>
        <end position="304"/>
    </location>
</feature>
<comment type="caution">
    <text evidence="2">The sequence shown here is derived from an EMBL/GenBank/DDBJ whole genome shotgun (WGS) entry which is preliminary data.</text>
</comment>